<reference evidence="5" key="1">
    <citation type="journal article" date="2014" name="Int. J. Syst. Evol. Microbiol.">
        <title>Complete genome sequence of Corynebacterium casei LMG S-19264T (=DSM 44701T), isolated from a smear-ripened cheese.</title>
        <authorList>
            <consortium name="US DOE Joint Genome Institute (JGI-PGF)"/>
            <person name="Walter F."/>
            <person name="Albersmeier A."/>
            <person name="Kalinowski J."/>
            <person name="Ruckert C."/>
        </authorList>
    </citation>
    <scope>NUCLEOTIDE SEQUENCE</scope>
    <source>
        <strain evidence="5">CGMCC 1.15290</strain>
    </source>
</reference>
<keyword evidence="1" id="KW-0677">Repeat</keyword>
<dbReference type="Proteomes" id="UP000627292">
    <property type="component" value="Unassembled WGS sequence"/>
</dbReference>
<dbReference type="NCBIfam" id="TIGR04390">
    <property type="entry name" value="OMP_YaiO_dom"/>
    <property type="match status" value="1"/>
</dbReference>
<dbReference type="InterPro" id="IPR030887">
    <property type="entry name" value="Beta-barrel_YaiO"/>
</dbReference>
<proteinExistence type="predicted"/>
<accession>A0A917IXT4</accession>
<dbReference type="SUPFAM" id="SSF48452">
    <property type="entry name" value="TPR-like"/>
    <property type="match status" value="1"/>
</dbReference>
<evidence type="ECO:0000256" key="2">
    <source>
        <dbReference type="ARBA" id="ARBA00022803"/>
    </source>
</evidence>
<feature type="domain" description="YaiO beta-barrel" evidence="4">
    <location>
        <begin position="284"/>
        <end position="454"/>
    </location>
</feature>
<dbReference type="SMART" id="SM00028">
    <property type="entry name" value="TPR"/>
    <property type="match status" value="4"/>
</dbReference>
<dbReference type="PANTHER" id="PTHR44943:SF8">
    <property type="entry name" value="TPR REPEAT-CONTAINING PROTEIN MJ0263"/>
    <property type="match status" value="1"/>
</dbReference>
<dbReference type="Gene3D" id="1.25.40.10">
    <property type="entry name" value="Tetratricopeptide repeat domain"/>
    <property type="match status" value="2"/>
</dbReference>
<evidence type="ECO:0000259" key="4">
    <source>
        <dbReference type="Pfam" id="PF19413"/>
    </source>
</evidence>
<comment type="caution">
    <text evidence="5">The sequence shown here is derived from an EMBL/GenBank/DDBJ whole genome shotgun (WGS) entry which is preliminary data.</text>
</comment>
<dbReference type="PANTHER" id="PTHR44943">
    <property type="entry name" value="CELLULOSE SYNTHASE OPERON PROTEIN C"/>
    <property type="match status" value="1"/>
</dbReference>
<keyword evidence="2 3" id="KW-0802">TPR repeat</keyword>
<evidence type="ECO:0000256" key="1">
    <source>
        <dbReference type="ARBA" id="ARBA00022737"/>
    </source>
</evidence>
<evidence type="ECO:0000313" key="5">
    <source>
        <dbReference type="EMBL" id="GGH66526.1"/>
    </source>
</evidence>
<dbReference type="InterPro" id="IPR019734">
    <property type="entry name" value="TPR_rpt"/>
</dbReference>
<evidence type="ECO:0000256" key="3">
    <source>
        <dbReference type="PROSITE-ProRule" id="PRU00339"/>
    </source>
</evidence>
<gene>
    <name evidence="5" type="ORF">GCM10011379_20810</name>
</gene>
<keyword evidence="6" id="KW-1185">Reference proteome</keyword>
<organism evidence="5 6">
    <name type="scientific">Filimonas zeae</name>
    <dbReference type="NCBI Taxonomy" id="1737353"/>
    <lineage>
        <taxon>Bacteria</taxon>
        <taxon>Pseudomonadati</taxon>
        <taxon>Bacteroidota</taxon>
        <taxon>Chitinophagia</taxon>
        <taxon>Chitinophagales</taxon>
        <taxon>Chitinophagaceae</taxon>
        <taxon>Filimonas</taxon>
    </lineage>
</organism>
<dbReference type="PROSITE" id="PS50005">
    <property type="entry name" value="TPR"/>
    <property type="match status" value="1"/>
</dbReference>
<evidence type="ECO:0000313" key="6">
    <source>
        <dbReference type="Proteomes" id="UP000627292"/>
    </source>
</evidence>
<dbReference type="Pfam" id="PF13181">
    <property type="entry name" value="TPR_8"/>
    <property type="match status" value="1"/>
</dbReference>
<dbReference type="AlphaFoldDB" id="A0A917IXT4"/>
<dbReference type="RefSeq" id="WP_188951965.1">
    <property type="nucleotide sequence ID" value="NZ_BMIB01000002.1"/>
</dbReference>
<reference evidence="5" key="2">
    <citation type="submission" date="2020-09" db="EMBL/GenBank/DDBJ databases">
        <authorList>
            <person name="Sun Q."/>
            <person name="Zhou Y."/>
        </authorList>
    </citation>
    <scope>NUCLEOTIDE SEQUENCE</scope>
    <source>
        <strain evidence="5">CGMCC 1.15290</strain>
    </source>
</reference>
<dbReference type="InterPro" id="IPR011990">
    <property type="entry name" value="TPR-like_helical_dom_sf"/>
</dbReference>
<protein>
    <recommendedName>
        <fullName evidence="4">YaiO beta-barrel domain-containing protein</fullName>
    </recommendedName>
</protein>
<dbReference type="EMBL" id="BMIB01000002">
    <property type="protein sequence ID" value="GGH66526.1"/>
    <property type="molecule type" value="Genomic_DNA"/>
</dbReference>
<sequence length="516" mass="58645">MLIPLFLTAAVLYAQNSGGSLSSDELLQLAQRETVNQHYNQAMSHCSAALKLAPADDDIHTLMGRLYVIKQQYAAAREEWKQVLTRQPRNKDVLLYMISLEAGCANYAEAIVNCAIFLRYFPADSLVMAKQAGLYMLQKQYSSAIAVAAPLQRRYTSDVRLTDLCADAWWLLGKECQAQNKPDSAMMCYRQVLQYHATDTLALVKLAGGFMAGKQYDSVLLYAQQGLQQWPGQVPLLREKAVALDNMGRYTEAVRAIMEWKQNEPGNKRLNDYLLQVKAKQYRNQLGVLHLQSFYNNGTRTAFISSVQYLRRFKKVVLLGRVNYGDRQSGNGIQPEAEVYVNHDKQNYSWAWLGWSNSVVFPKYRASYSWFHGFAKGWEGELGFRYLKADTIHTYTPVISIAKSAGNYWGNLRGFFTRDAGKWYQSAVFTNRFYLREAKDFLAVMLGIGVSPDDRSRNFQFGRLLGMTTTSATLGYQKYLGVSSVIAAYATWSHVQMTGIPAINQYDIYVSFYQNF</sequence>
<dbReference type="Pfam" id="PF19413">
    <property type="entry name" value="YaiO"/>
    <property type="match status" value="1"/>
</dbReference>
<dbReference type="InterPro" id="IPR051685">
    <property type="entry name" value="Ycf3/AcsC/BcsC/TPR_MFPF"/>
</dbReference>
<name>A0A917IXT4_9BACT</name>
<feature type="repeat" description="TPR" evidence="3">
    <location>
        <begin position="57"/>
        <end position="90"/>
    </location>
</feature>